<evidence type="ECO:0000313" key="2">
    <source>
        <dbReference type="Proteomes" id="UP000231581"/>
    </source>
</evidence>
<sequence length="276" mass="32251">MKEKRDRLANLFRRLSRILDGDRILPSEKPLASLSSLNAKELREAFLAELKLLNEKRQDVSDTFGKELTTMSAMIERANDKQLYANIEPIRETLTRIRRSLFRSALALQSDRQIQSEWAEWKRLAGQQTTTDPIRGPIQRERLEMLGSERILRRLRGGDIKTLEEELLIPSQSTLLESKKTEDLERATPTPLPLFVKKEKPRASLESWDTFYSAAVLERVHYWEELMSDIETGPSSDPRELAELYRSLKRAHGELRLHDREKRVRRYRLAAFIPQN</sequence>
<protein>
    <submittedName>
        <fullName evidence="1">Uncharacterized protein</fullName>
    </submittedName>
</protein>
<gene>
    <name evidence="1" type="ORF">COX00_02175</name>
</gene>
<dbReference type="EMBL" id="PCSZ01000043">
    <property type="protein sequence ID" value="PIP60633.1"/>
    <property type="molecule type" value="Genomic_DNA"/>
</dbReference>
<dbReference type="Proteomes" id="UP000231581">
    <property type="component" value="Unassembled WGS sequence"/>
</dbReference>
<name>A0A2H0BSI4_9BACT</name>
<organism evidence="1 2">
    <name type="scientific">Candidatus Uhrbacteria bacterium CG22_combo_CG10-13_8_21_14_all_47_17</name>
    <dbReference type="NCBI Taxonomy" id="1975041"/>
    <lineage>
        <taxon>Bacteria</taxon>
        <taxon>Candidatus Uhriibacteriota</taxon>
    </lineage>
</organism>
<proteinExistence type="predicted"/>
<evidence type="ECO:0000313" key="1">
    <source>
        <dbReference type="EMBL" id="PIP60633.1"/>
    </source>
</evidence>
<accession>A0A2H0BSI4</accession>
<reference evidence="1 2" key="1">
    <citation type="submission" date="2017-09" db="EMBL/GenBank/DDBJ databases">
        <title>Depth-based differentiation of microbial function through sediment-hosted aquifers and enrichment of novel symbionts in the deep terrestrial subsurface.</title>
        <authorList>
            <person name="Probst A.J."/>
            <person name="Ladd B."/>
            <person name="Jarett J.K."/>
            <person name="Geller-Mcgrath D.E."/>
            <person name="Sieber C.M."/>
            <person name="Emerson J.B."/>
            <person name="Anantharaman K."/>
            <person name="Thomas B.C."/>
            <person name="Malmstrom R."/>
            <person name="Stieglmeier M."/>
            <person name="Klingl A."/>
            <person name="Woyke T."/>
            <person name="Ryan C.M."/>
            <person name="Banfield J.F."/>
        </authorList>
    </citation>
    <scope>NUCLEOTIDE SEQUENCE [LARGE SCALE GENOMIC DNA]</scope>
    <source>
        <strain evidence="1">CG22_combo_CG10-13_8_21_14_all_47_17</strain>
    </source>
</reference>
<dbReference type="AlphaFoldDB" id="A0A2H0BSI4"/>
<comment type="caution">
    <text evidence="1">The sequence shown here is derived from an EMBL/GenBank/DDBJ whole genome shotgun (WGS) entry which is preliminary data.</text>
</comment>